<dbReference type="InterPro" id="IPR050900">
    <property type="entry name" value="Transposase_IS3/IS150/IS904"/>
</dbReference>
<dbReference type="Pfam" id="PF13276">
    <property type="entry name" value="HTH_21"/>
    <property type="match status" value="1"/>
</dbReference>
<evidence type="ECO:0000256" key="1">
    <source>
        <dbReference type="SAM" id="MobiDB-lite"/>
    </source>
</evidence>
<evidence type="ECO:0000259" key="2">
    <source>
        <dbReference type="Pfam" id="PF13276"/>
    </source>
</evidence>
<dbReference type="OrthoDB" id="4281720at2"/>
<proteinExistence type="predicted"/>
<name>A0A4R0JTQ9_9ACTN</name>
<protein>
    <submittedName>
        <fullName evidence="3">Transposase</fullName>
    </submittedName>
</protein>
<dbReference type="AlphaFoldDB" id="A0A4R0JTQ9"/>
<evidence type="ECO:0000313" key="4">
    <source>
        <dbReference type="Proteomes" id="UP000291144"/>
    </source>
</evidence>
<organism evidence="3 4">
    <name type="scientific">Kribbella pittospori</name>
    <dbReference type="NCBI Taxonomy" id="722689"/>
    <lineage>
        <taxon>Bacteria</taxon>
        <taxon>Bacillati</taxon>
        <taxon>Actinomycetota</taxon>
        <taxon>Actinomycetes</taxon>
        <taxon>Propionibacteriales</taxon>
        <taxon>Kribbellaceae</taxon>
        <taxon>Kribbella</taxon>
    </lineage>
</organism>
<gene>
    <name evidence="3" type="ORF">E0H73_42715</name>
</gene>
<evidence type="ECO:0000313" key="3">
    <source>
        <dbReference type="EMBL" id="TCC48526.1"/>
    </source>
</evidence>
<dbReference type="Proteomes" id="UP000291144">
    <property type="component" value="Unassembled WGS sequence"/>
</dbReference>
<dbReference type="RefSeq" id="WP_131366552.1">
    <property type="nucleotide sequence ID" value="NZ_SJKB01000028.1"/>
</dbReference>
<dbReference type="EMBL" id="SJKB01000028">
    <property type="protein sequence ID" value="TCC48526.1"/>
    <property type="molecule type" value="Genomic_DNA"/>
</dbReference>
<feature type="region of interest" description="Disordered" evidence="1">
    <location>
        <begin position="87"/>
        <end position="110"/>
    </location>
</feature>
<dbReference type="PANTHER" id="PTHR46889:SF4">
    <property type="entry name" value="TRANSPOSASE INSO FOR INSERTION SEQUENCE ELEMENT IS911B-RELATED"/>
    <property type="match status" value="1"/>
</dbReference>
<keyword evidence="4" id="KW-1185">Reference proteome</keyword>
<reference evidence="3 4" key="1">
    <citation type="submission" date="2019-02" db="EMBL/GenBank/DDBJ databases">
        <title>Kribbella capetownensis sp. nov. and Kribbella speibonae sp. nov., isolated from soil.</title>
        <authorList>
            <person name="Curtis S.M."/>
            <person name="Norton I."/>
            <person name="Everest G.J."/>
            <person name="Meyers P.R."/>
        </authorList>
    </citation>
    <scope>NUCLEOTIDE SEQUENCE [LARGE SCALE GENOMIC DNA]</scope>
    <source>
        <strain evidence="3 4">NRRL B-24813</strain>
    </source>
</reference>
<sequence length="110" mass="12870">MPHAFSYRTLGVCQAWFYKWRQVTKYGDDSPRHARREQLNIEIRRLFARHCGTYGSPRITADLRDEGWRVSKNTVAAVLRELGLQARRRRRRKQTTRQTAAAGARGGRQI</sequence>
<feature type="domain" description="HTH-like" evidence="2">
    <location>
        <begin position="36"/>
        <end position="92"/>
    </location>
</feature>
<accession>A0A4R0JTQ9</accession>
<dbReference type="PANTHER" id="PTHR46889">
    <property type="entry name" value="TRANSPOSASE INSF FOR INSERTION SEQUENCE IS3B-RELATED"/>
    <property type="match status" value="1"/>
</dbReference>
<comment type="caution">
    <text evidence="3">The sequence shown here is derived from an EMBL/GenBank/DDBJ whole genome shotgun (WGS) entry which is preliminary data.</text>
</comment>
<dbReference type="InterPro" id="IPR025948">
    <property type="entry name" value="HTH-like_dom"/>
</dbReference>